<keyword evidence="2" id="KW-0012">Acyltransferase</keyword>
<keyword evidence="7" id="KW-1185">Reference proteome</keyword>
<evidence type="ECO:0000256" key="3">
    <source>
        <dbReference type="ARBA" id="ARBA00038502"/>
    </source>
</evidence>
<name>A0A1C7D7H3_9SPHN</name>
<gene>
    <name evidence="6" type="ORF">A6F65_01121</name>
</gene>
<evidence type="ECO:0000256" key="2">
    <source>
        <dbReference type="ARBA" id="ARBA00023315"/>
    </source>
</evidence>
<feature type="domain" description="N-acetyltransferase" evidence="5">
    <location>
        <begin position="20"/>
        <end position="169"/>
    </location>
</feature>
<dbReference type="PANTHER" id="PTHR43792">
    <property type="entry name" value="GNAT FAMILY, PUTATIVE (AFU_ORTHOLOGUE AFUA_3G00765)-RELATED-RELATED"/>
    <property type="match status" value="1"/>
</dbReference>
<evidence type="ECO:0000313" key="6">
    <source>
        <dbReference type="EMBL" id="ANU07429.1"/>
    </source>
</evidence>
<dbReference type="PROSITE" id="PS51186">
    <property type="entry name" value="GNAT"/>
    <property type="match status" value="1"/>
</dbReference>
<dbReference type="EMBL" id="CP016545">
    <property type="protein sequence ID" value="ANU07429.1"/>
    <property type="molecule type" value="Genomic_DNA"/>
</dbReference>
<evidence type="ECO:0000256" key="4">
    <source>
        <dbReference type="SAM" id="MobiDB-lite"/>
    </source>
</evidence>
<organism evidence="6 7">
    <name type="scientific">Paraurantiacibacter namhicola</name>
    <dbReference type="NCBI Taxonomy" id="645517"/>
    <lineage>
        <taxon>Bacteria</taxon>
        <taxon>Pseudomonadati</taxon>
        <taxon>Pseudomonadota</taxon>
        <taxon>Alphaproteobacteria</taxon>
        <taxon>Sphingomonadales</taxon>
        <taxon>Erythrobacteraceae</taxon>
        <taxon>Paraurantiacibacter</taxon>
    </lineage>
</organism>
<accession>A0A1C7D7H3</accession>
<dbReference type="InterPro" id="IPR051531">
    <property type="entry name" value="N-acetyltransferase"/>
</dbReference>
<dbReference type="KEGG" id="anh:A6F65_01121"/>
<dbReference type="Proteomes" id="UP000092698">
    <property type="component" value="Chromosome"/>
</dbReference>
<proteinExistence type="inferred from homology"/>
<dbReference type="SUPFAM" id="SSF55729">
    <property type="entry name" value="Acyl-CoA N-acyltransferases (Nat)"/>
    <property type="match status" value="1"/>
</dbReference>
<dbReference type="PANTHER" id="PTHR43792:SF8">
    <property type="entry name" value="[RIBOSOMAL PROTEIN US5]-ALANINE N-ACETYLTRANSFERASE"/>
    <property type="match status" value="1"/>
</dbReference>
<dbReference type="RefSeq" id="WP_083989258.1">
    <property type="nucleotide sequence ID" value="NZ_CP016545.1"/>
</dbReference>
<protein>
    <submittedName>
        <fullName evidence="6">Acetyltransferase (GNAT) family protein</fullName>
    </submittedName>
</protein>
<feature type="region of interest" description="Disordered" evidence="4">
    <location>
        <begin position="166"/>
        <end position="186"/>
    </location>
</feature>
<dbReference type="InterPro" id="IPR016181">
    <property type="entry name" value="Acyl_CoA_acyltransferase"/>
</dbReference>
<comment type="similarity">
    <text evidence="3">Belongs to the acetyltransferase family. RimJ subfamily.</text>
</comment>
<dbReference type="AlphaFoldDB" id="A0A1C7D7H3"/>
<dbReference type="GO" id="GO:0016747">
    <property type="term" value="F:acyltransferase activity, transferring groups other than amino-acyl groups"/>
    <property type="evidence" value="ECO:0007669"/>
    <property type="project" value="InterPro"/>
</dbReference>
<sequence>MFHRSERLFLRPPWPEDAAQLTRAIAHEPVARMLARLPWPYTQADAEIWIALDRDPMLPGLLLTVPEEGGRIVGGVGLQPGPADAPEVGYWIAPDCWGRGYATEALRALLGMAQRLGHRRLYGRHAMDNPASGRVLVKAGFRPTGKIGRFRSLGRGESVPAPEYALELGDDQSGPKGGDAEYRVAA</sequence>
<evidence type="ECO:0000313" key="7">
    <source>
        <dbReference type="Proteomes" id="UP000092698"/>
    </source>
</evidence>
<reference evidence="6 7" key="1">
    <citation type="submission" date="2016-07" db="EMBL/GenBank/DDBJ databases">
        <title>Complete genome sequence of Altererythrobacter namhicola JCM 16345T, containing esterase-encoding genes.</title>
        <authorList>
            <person name="Cheng H."/>
            <person name="Wu Y.-H."/>
            <person name="Jian S.-L."/>
            <person name="Huo Y.-Y."/>
            <person name="Wang C.-S."/>
            <person name="Xu X.-W."/>
        </authorList>
    </citation>
    <scope>NUCLEOTIDE SEQUENCE [LARGE SCALE GENOMIC DNA]</scope>
    <source>
        <strain evidence="6 7">JCM 16345</strain>
    </source>
</reference>
<evidence type="ECO:0000256" key="1">
    <source>
        <dbReference type="ARBA" id="ARBA00022679"/>
    </source>
</evidence>
<evidence type="ECO:0000259" key="5">
    <source>
        <dbReference type="PROSITE" id="PS51186"/>
    </source>
</evidence>
<keyword evidence="1 6" id="KW-0808">Transferase</keyword>
<dbReference type="STRING" id="645517.A6F65_01121"/>
<dbReference type="OrthoDB" id="9804153at2"/>
<dbReference type="Pfam" id="PF13302">
    <property type="entry name" value="Acetyltransf_3"/>
    <property type="match status" value="1"/>
</dbReference>
<dbReference type="Gene3D" id="3.40.630.30">
    <property type="match status" value="1"/>
</dbReference>
<dbReference type="InterPro" id="IPR000182">
    <property type="entry name" value="GNAT_dom"/>
</dbReference>